<feature type="binding site" evidence="6">
    <location>
        <position position="5"/>
    </location>
    <ligand>
        <name>Ca(2+)</name>
        <dbReference type="ChEBI" id="CHEBI:29108"/>
        <label>1</label>
    </ligand>
</feature>
<comment type="cofactor">
    <cofactor evidence="6 7">
        <name>Ca(2+)</name>
        <dbReference type="ChEBI" id="CHEBI:29108"/>
    </cofactor>
    <text evidence="6 7">Binds 2 calcium ions per subunit.</text>
</comment>
<dbReference type="GO" id="GO:0046872">
    <property type="term" value="F:metal ion binding"/>
    <property type="evidence" value="ECO:0007669"/>
    <property type="project" value="UniProtKB-UniRule"/>
</dbReference>
<dbReference type="EC" id="1.11.1.-" evidence="7"/>
<dbReference type="PANTHER" id="PTHR31356">
    <property type="entry name" value="THYLAKOID LUMENAL 29 KDA PROTEIN, CHLOROPLASTIC-RELATED"/>
    <property type="match status" value="1"/>
</dbReference>
<sequence length="138" mass="14083">GGGADGSIVLFQEELNFTNADGQQPNSGLGPNADFIAALVQHHGVSAGDAVQFAAALGLTLCPGGPVIPFFAGRPNATQISPQTLVPTPNHDVTSILARMEDMGFGAQQTVTLLGAHTAGDQSFVDATNPNQPFDSTP</sequence>
<dbReference type="Pfam" id="PF00141">
    <property type="entry name" value="peroxidase"/>
    <property type="match status" value="1"/>
</dbReference>
<dbReference type="PANTHER" id="PTHR31356:SF66">
    <property type="entry name" value="CATALASE-PEROXIDASE"/>
    <property type="match status" value="1"/>
</dbReference>
<dbReference type="InterPro" id="IPR002016">
    <property type="entry name" value="Haem_peroxidase"/>
</dbReference>
<feature type="binding site" evidence="6">
    <location>
        <position position="137"/>
    </location>
    <ligand>
        <name>Ca(2+)</name>
        <dbReference type="ChEBI" id="CHEBI:29108"/>
        <label>2</label>
    </ligand>
</feature>
<feature type="binding site" evidence="6">
    <location>
        <position position="135"/>
    </location>
    <ligand>
        <name>Ca(2+)</name>
        <dbReference type="ChEBI" id="CHEBI:29108"/>
        <label>2</label>
    </ligand>
</feature>
<dbReference type="InterPro" id="IPR044831">
    <property type="entry name" value="Ccp1-like"/>
</dbReference>
<feature type="binding site" description="axial binding residue" evidence="6">
    <location>
        <position position="117"/>
    </location>
    <ligand>
        <name>heme b</name>
        <dbReference type="ChEBI" id="CHEBI:60344"/>
    </ligand>
    <ligandPart>
        <name>Fe</name>
        <dbReference type="ChEBI" id="CHEBI:18248"/>
    </ligandPart>
</feature>
<organism evidence="9">
    <name type="scientific">uncultured fungus</name>
    <dbReference type="NCBI Taxonomy" id="175245"/>
    <lineage>
        <taxon>Eukaryota</taxon>
        <taxon>Fungi</taxon>
        <taxon>environmental samples</taxon>
    </lineage>
</organism>
<evidence type="ECO:0000313" key="9">
    <source>
        <dbReference type="EMBL" id="CCC18788.1"/>
    </source>
</evidence>
<evidence type="ECO:0000256" key="3">
    <source>
        <dbReference type="ARBA" id="ARBA00022617"/>
    </source>
</evidence>
<keyword evidence="5" id="KW-0325">Glycoprotein</keyword>
<reference evidence="9" key="1">
    <citation type="journal article" date="2014" name="PLoS ONE">
        <title>PCR primers to study the diversity of expressed fungal genes encoding lignocellulolytic enzymes in soils using high-throughput sequencing.</title>
        <authorList>
            <person name="Barbi F."/>
            <person name="Bragalini C."/>
            <person name="Vallon L."/>
            <person name="Prudent E."/>
            <person name="Dubost A."/>
            <person name="Fraissinet-Tachet L."/>
            <person name="Marmeisse R."/>
            <person name="Luis P."/>
        </authorList>
    </citation>
    <scope>NUCLEOTIDE SEQUENCE</scope>
</reference>
<dbReference type="GO" id="GO:0042744">
    <property type="term" value="P:hydrogen peroxide catabolic process"/>
    <property type="evidence" value="ECO:0007669"/>
    <property type="project" value="TreeGrafter"/>
</dbReference>
<gene>
    <name evidence="9" type="primary">mnp</name>
</gene>
<dbReference type="Gene3D" id="1.10.520.10">
    <property type="match status" value="1"/>
</dbReference>
<proteinExistence type="evidence at transcript level"/>
<evidence type="ECO:0000256" key="7">
    <source>
        <dbReference type="RuleBase" id="RU363051"/>
    </source>
</evidence>
<dbReference type="GO" id="GO:0000302">
    <property type="term" value="P:response to reactive oxygen species"/>
    <property type="evidence" value="ECO:0007669"/>
    <property type="project" value="TreeGrafter"/>
</dbReference>
<keyword evidence="6 7" id="KW-0479">Metal-binding</keyword>
<feature type="domain" description="Plant heme peroxidase family profile" evidence="8">
    <location>
        <begin position="45"/>
        <end position="120"/>
    </location>
</feature>
<keyword evidence="6" id="KW-0408">Iron</keyword>
<dbReference type="SUPFAM" id="SSF48113">
    <property type="entry name" value="Heme-dependent peroxidases"/>
    <property type="match status" value="1"/>
</dbReference>
<keyword evidence="2 7" id="KW-0575">Peroxidase</keyword>
<feature type="binding site" evidence="6">
    <location>
        <position position="3"/>
    </location>
    <ligand>
        <name>Ca(2+)</name>
        <dbReference type="ChEBI" id="CHEBI:29108"/>
        <label>1</label>
    </ligand>
</feature>
<dbReference type="InterPro" id="IPR001621">
    <property type="entry name" value="Ligninase"/>
</dbReference>
<feature type="binding site" evidence="6">
    <location>
        <position position="7"/>
    </location>
    <ligand>
        <name>Ca(2+)</name>
        <dbReference type="ChEBI" id="CHEBI:29108"/>
        <label>1</label>
    </ligand>
</feature>
<dbReference type="PRINTS" id="PR00458">
    <property type="entry name" value="PEROXIDASE"/>
</dbReference>
<keyword evidence="6 7" id="KW-0106">Calcium</keyword>
<reference evidence="9" key="2">
    <citation type="journal article" date="2014" name="PLoS ONE">
        <title>Widespread occurrence of expressed fungal secretory peroxidases in forest soils.</title>
        <authorList>
            <person name="Kellner H."/>
            <person name="Luis P."/>
            <person name="Pecyna M.J."/>
            <person name="Barbi F."/>
            <person name="Kapturska D."/>
            <person name="Kruger D."/>
            <person name="Zak D.R."/>
            <person name="Marmeisse R."/>
            <person name="Vandenbol M."/>
            <person name="Hofrichter M."/>
        </authorList>
    </citation>
    <scope>NUCLEOTIDE SEQUENCE</scope>
</reference>
<feature type="non-terminal residue" evidence="9">
    <location>
        <position position="138"/>
    </location>
</feature>
<feature type="binding site" evidence="6">
    <location>
        <position position="118"/>
    </location>
    <ligand>
        <name>Ca(2+)</name>
        <dbReference type="ChEBI" id="CHEBI:29108"/>
        <label>2</label>
    </ligand>
</feature>
<evidence type="ECO:0000259" key="8">
    <source>
        <dbReference type="PROSITE" id="PS50873"/>
    </source>
</evidence>
<comment type="similarity">
    <text evidence="1 7">Belongs to the peroxidase family. Ligninase subfamily.</text>
</comment>
<dbReference type="GO" id="GO:0004601">
    <property type="term" value="F:peroxidase activity"/>
    <property type="evidence" value="ECO:0007669"/>
    <property type="project" value="UniProtKB-KW"/>
</dbReference>
<dbReference type="AlphaFoldDB" id="S6CMW0"/>
<dbReference type="InterPro" id="IPR010255">
    <property type="entry name" value="Haem_peroxidase_sf"/>
</dbReference>
<comment type="cofactor">
    <cofactor evidence="6">
        <name>heme b</name>
        <dbReference type="ChEBI" id="CHEBI:60344"/>
    </cofactor>
    <text evidence="6">Binds 1 heme b (iron(II)-protoporphyrin IX) group per subunit.</text>
</comment>
<keyword evidence="3 6" id="KW-0349">Heme</keyword>
<dbReference type="PROSITE" id="PS50873">
    <property type="entry name" value="PEROXIDASE_4"/>
    <property type="match status" value="1"/>
</dbReference>
<evidence type="ECO:0000256" key="6">
    <source>
        <dbReference type="PIRSR" id="PIRSR601621-2"/>
    </source>
</evidence>
<dbReference type="GO" id="GO:0034599">
    <property type="term" value="P:cellular response to oxidative stress"/>
    <property type="evidence" value="ECO:0007669"/>
    <property type="project" value="InterPro"/>
</dbReference>
<evidence type="ECO:0000256" key="4">
    <source>
        <dbReference type="ARBA" id="ARBA00023002"/>
    </source>
</evidence>
<evidence type="ECO:0000256" key="1">
    <source>
        <dbReference type="ARBA" id="ARBA00006089"/>
    </source>
</evidence>
<dbReference type="GO" id="GO:0020037">
    <property type="term" value="F:heme binding"/>
    <property type="evidence" value="ECO:0007669"/>
    <property type="project" value="UniProtKB-UniRule"/>
</dbReference>
<dbReference type="EMBL" id="FR875262">
    <property type="protein sequence ID" value="CCC18788.1"/>
    <property type="molecule type" value="mRNA"/>
</dbReference>
<evidence type="ECO:0000256" key="5">
    <source>
        <dbReference type="ARBA" id="ARBA00023180"/>
    </source>
</evidence>
<evidence type="ECO:0000256" key="2">
    <source>
        <dbReference type="ARBA" id="ARBA00022559"/>
    </source>
</evidence>
<name>S6CMW0_9FUNG</name>
<keyword evidence="4 7" id="KW-0560">Oxidoreductase</keyword>
<protein>
    <recommendedName>
        <fullName evidence="7">Peroxidase</fullName>
        <ecNumber evidence="7">1.11.1.-</ecNumber>
    </recommendedName>
</protein>
<dbReference type="PRINTS" id="PR00462">
    <property type="entry name" value="LIGNINASE"/>
</dbReference>
<accession>S6CMW0</accession>
<feature type="non-terminal residue" evidence="9">
    <location>
        <position position="1"/>
    </location>
</feature>